<protein>
    <recommendedName>
        <fullName evidence="3">DUF4232 domain-containing protein</fullName>
    </recommendedName>
</protein>
<evidence type="ECO:0000313" key="4">
    <source>
        <dbReference type="EMBL" id="MDH6281633.1"/>
    </source>
</evidence>
<dbReference type="Proteomes" id="UP001160334">
    <property type="component" value="Unassembled WGS sequence"/>
</dbReference>
<feature type="domain" description="DUF4232" evidence="3">
    <location>
        <begin position="76"/>
        <end position="211"/>
    </location>
</feature>
<feature type="compositionally biased region" description="Low complexity" evidence="1">
    <location>
        <begin position="41"/>
        <end position="68"/>
    </location>
</feature>
<evidence type="ECO:0000313" key="5">
    <source>
        <dbReference type="Proteomes" id="UP001160334"/>
    </source>
</evidence>
<proteinExistence type="predicted"/>
<dbReference type="RefSeq" id="WP_280760955.1">
    <property type="nucleotide sequence ID" value="NZ_JARXVC010000006.1"/>
</dbReference>
<dbReference type="InterPro" id="IPR025326">
    <property type="entry name" value="DUF4232"/>
</dbReference>
<feature type="region of interest" description="Disordered" evidence="1">
    <location>
        <begin position="26"/>
        <end position="68"/>
    </location>
</feature>
<dbReference type="Pfam" id="PF14016">
    <property type="entry name" value="DUF4232"/>
    <property type="match status" value="1"/>
</dbReference>
<feature type="signal peptide" evidence="2">
    <location>
        <begin position="1"/>
        <end position="21"/>
    </location>
</feature>
<organism evidence="4 5">
    <name type="scientific">Prescottella agglutinans</name>
    <dbReference type="NCBI Taxonomy" id="1644129"/>
    <lineage>
        <taxon>Bacteria</taxon>
        <taxon>Bacillati</taxon>
        <taxon>Actinomycetota</taxon>
        <taxon>Actinomycetes</taxon>
        <taxon>Mycobacteriales</taxon>
        <taxon>Nocardiaceae</taxon>
        <taxon>Prescottella</taxon>
    </lineage>
</organism>
<name>A0ABT6MBF7_9NOCA</name>
<feature type="chain" id="PRO_5047412972" description="DUF4232 domain-containing protein" evidence="2">
    <location>
        <begin position="22"/>
        <end position="213"/>
    </location>
</feature>
<comment type="caution">
    <text evidence="4">The sequence shown here is derived from an EMBL/GenBank/DDBJ whole genome shotgun (WGS) entry which is preliminary data.</text>
</comment>
<accession>A0ABT6MBF7</accession>
<sequence length="213" mass="20968">MQRQSLVFRGLGLLGAAAVLAAAGCSTNEDGTPEPSPAASPAPSATTTAAPAAATSTTTTTAPTSTFAPAAHPDGCAVNELRLTLGQTQGAAGSTELPLVFTNVGGRTCVLDGFPGVSYVQGGADGAQIGSAATRSGESNGAVPLAPNGTATAMVRAVHVENYPAETCVPTDVTGLRVYPPNDTGSMFVPYATKGCSGTGDNLDQLSVQAVTA</sequence>
<dbReference type="EMBL" id="JARXVC010000006">
    <property type="protein sequence ID" value="MDH6281633.1"/>
    <property type="molecule type" value="Genomic_DNA"/>
</dbReference>
<dbReference type="PROSITE" id="PS51257">
    <property type="entry name" value="PROKAR_LIPOPROTEIN"/>
    <property type="match status" value="1"/>
</dbReference>
<evidence type="ECO:0000259" key="3">
    <source>
        <dbReference type="Pfam" id="PF14016"/>
    </source>
</evidence>
<evidence type="ECO:0000256" key="2">
    <source>
        <dbReference type="SAM" id="SignalP"/>
    </source>
</evidence>
<reference evidence="4 5" key="1">
    <citation type="submission" date="2023-04" db="EMBL/GenBank/DDBJ databases">
        <title>Forest soil microbial communities from Buena Vista Peninsula, Colon Province, Panama.</title>
        <authorList>
            <person name="Bouskill N."/>
        </authorList>
    </citation>
    <scope>NUCLEOTIDE SEQUENCE [LARGE SCALE GENOMIC DNA]</scope>
    <source>
        <strain evidence="4 5">CFH S0262</strain>
    </source>
</reference>
<gene>
    <name evidence="4" type="ORF">M2280_002854</name>
</gene>
<evidence type="ECO:0000256" key="1">
    <source>
        <dbReference type="SAM" id="MobiDB-lite"/>
    </source>
</evidence>
<keyword evidence="2" id="KW-0732">Signal</keyword>
<keyword evidence="5" id="KW-1185">Reference proteome</keyword>